<dbReference type="RefSeq" id="XP_006814007.1">
    <property type="nucleotide sequence ID" value="XM_006813944.1"/>
</dbReference>
<reference evidence="3" key="1">
    <citation type="submission" date="2025-08" db="UniProtKB">
        <authorList>
            <consortium name="RefSeq"/>
        </authorList>
    </citation>
    <scope>IDENTIFICATION</scope>
    <source>
        <tissue evidence="3">Testes</tissue>
    </source>
</reference>
<keyword evidence="2" id="KW-1185">Reference proteome</keyword>
<sequence>MSIHYFVKLATIVCSSSEMSTKKFKRVKQTDLIDSSGDKANLSKNSCAEKRIFQKHENERKEETPSVDVRFSRRLKERAERKLHIPSRDEILKSLVPQGTPSKGYNHLRPRKLINNFFKVHNQYNYDPDYSSDGDDKDDFIQYTDEESSSESTDADSSKSADSESECANAKILSTCNRGRHGCGNSRDRQKIKSRNKRKKSYAESSQRKQATILSSDEECTSDEVGRSKAIQKNKVGQKRKKSFDCSPSSDESNEKVFVRKRKSSTSRTSALVSSDEEKEVFTVRRKSHRVRNSDWQNKLAAYKAQRQLKTANKQHVSTDNS</sequence>
<gene>
    <name evidence="3" type="primary">LOC102807862</name>
</gene>
<feature type="region of interest" description="Disordered" evidence="1">
    <location>
        <begin position="178"/>
        <end position="280"/>
    </location>
</feature>
<feature type="region of interest" description="Disordered" evidence="1">
    <location>
        <begin position="128"/>
        <end position="166"/>
    </location>
</feature>
<evidence type="ECO:0000313" key="2">
    <source>
        <dbReference type="Proteomes" id="UP000694865"/>
    </source>
</evidence>
<name>A0ABM0M1W6_SACKO</name>
<accession>A0ABM0M1W6</accession>
<feature type="compositionally biased region" description="Polar residues" evidence="1">
    <location>
        <begin position="203"/>
        <end position="215"/>
    </location>
</feature>
<proteinExistence type="predicted"/>
<feature type="compositionally biased region" description="Acidic residues" evidence="1">
    <location>
        <begin position="130"/>
        <end position="149"/>
    </location>
</feature>
<dbReference type="GeneID" id="102807862"/>
<organism evidence="2 3">
    <name type="scientific">Saccoglossus kowalevskii</name>
    <name type="common">Acorn worm</name>
    <dbReference type="NCBI Taxonomy" id="10224"/>
    <lineage>
        <taxon>Eukaryota</taxon>
        <taxon>Metazoa</taxon>
        <taxon>Hemichordata</taxon>
        <taxon>Enteropneusta</taxon>
        <taxon>Harrimaniidae</taxon>
        <taxon>Saccoglossus</taxon>
    </lineage>
</organism>
<evidence type="ECO:0000256" key="1">
    <source>
        <dbReference type="SAM" id="MobiDB-lite"/>
    </source>
</evidence>
<dbReference type="Proteomes" id="UP000694865">
    <property type="component" value="Unplaced"/>
</dbReference>
<protein>
    <submittedName>
        <fullName evidence="3">Uncharacterized G-patch domain protein DDB_G0278987-like</fullName>
    </submittedName>
</protein>
<feature type="compositionally biased region" description="Basic residues" evidence="1">
    <location>
        <begin position="230"/>
        <end position="242"/>
    </location>
</feature>
<evidence type="ECO:0000313" key="3">
    <source>
        <dbReference type="RefSeq" id="XP_006814007.1"/>
    </source>
</evidence>